<dbReference type="OrthoDB" id="4251012at2759"/>
<accession>A0A1Y1VUW6</accession>
<keyword evidence="1" id="KW-0596">Phosphopantetheine</keyword>
<organism evidence="5 6">
    <name type="scientific">Linderina pennispora</name>
    <dbReference type="NCBI Taxonomy" id="61395"/>
    <lineage>
        <taxon>Eukaryota</taxon>
        <taxon>Fungi</taxon>
        <taxon>Fungi incertae sedis</taxon>
        <taxon>Zoopagomycota</taxon>
        <taxon>Kickxellomycotina</taxon>
        <taxon>Kickxellomycetes</taxon>
        <taxon>Kickxellales</taxon>
        <taxon>Kickxellaceae</taxon>
        <taxon>Linderina</taxon>
    </lineage>
</organism>
<dbReference type="Pfam" id="PF18325">
    <property type="entry name" value="Fas_alpha_ACP"/>
    <property type="match status" value="1"/>
</dbReference>
<keyword evidence="6" id="KW-1185">Reference proteome</keyword>
<feature type="domain" description="Fatty acid synthase subunit alpha acyl carrier" evidence="4">
    <location>
        <begin position="322"/>
        <end position="481"/>
    </location>
</feature>
<dbReference type="AlphaFoldDB" id="A0A1Y1VUW6"/>
<keyword evidence="3" id="KW-0808">Transferase</keyword>
<evidence type="ECO:0000256" key="2">
    <source>
        <dbReference type="ARBA" id="ARBA00022553"/>
    </source>
</evidence>
<evidence type="ECO:0000259" key="4">
    <source>
        <dbReference type="Pfam" id="PF18325"/>
    </source>
</evidence>
<name>A0A1Y1VUW6_9FUNG</name>
<dbReference type="Gene3D" id="3.30.70.3330">
    <property type="match status" value="1"/>
</dbReference>
<dbReference type="Gene3D" id="3.90.25.70">
    <property type="match status" value="1"/>
</dbReference>
<dbReference type="EMBL" id="MCFD01000047">
    <property type="protein sequence ID" value="ORX65080.1"/>
    <property type="molecule type" value="Genomic_DNA"/>
</dbReference>
<evidence type="ECO:0000256" key="1">
    <source>
        <dbReference type="ARBA" id="ARBA00022450"/>
    </source>
</evidence>
<dbReference type="PANTHER" id="PTHR10982">
    <property type="entry name" value="MALONYL COA-ACYL CARRIER PROTEIN TRANSACYLASE"/>
    <property type="match status" value="1"/>
</dbReference>
<dbReference type="RefSeq" id="XP_040739450.1">
    <property type="nucleotide sequence ID" value="XM_040885849.1"/>
</dbReference>
<dbReference type="InterPro" id="IPR040899">
    <property type="entry name" value="Fas_alpha_ACP"/>
</dbReference>
<evidence type="ECO:0000313" key="6">
    <source>
        <dbReference type="Proteomes" id="UP000193922"/>
    </source>
</evidence>
<dbReference type="Gene3D" id="6.10.140.1400">
    <property type="match status" value="1"/>
</dbReference>
<reference evidence="5 6" key="1">
    <citation type="submission" date="2016-07" db="EMBL/GenBank/DDBJ databases">
        <title>Pervasive Adenine N6-methylation of Active Genes in Fungi.</title>
        <authorList>
            <consortium name="DOE Joint Genome Institute"/>
            <person name="Mondo S.J."/>
            <person name="Dannebaum R.O."/>
            <person name="Kuo R.C."/>
            <person name="Labutti K."/>
            <person name="Haridas S."/>
            <person name="Kuo A."/>
            <person name="Salamov A."/>
            <person name="Ahrendt S.R."/>
            <person name="Lipzen A."/>
            <person name="Sullivan W."/>
            <person name="Andreopoulos W.B."/>
            <person name="Clum A."/>
            <person name="Lindquist E."/>
            <person name="Daum C."/>
            <person name="Ramamoorthy G.K."/>
            <person name="Gryganskyi A."/>
            <person name="Culley D."/>
            <person name="Magnuson J.K."/>
            <person name="James T.Y."/>
            <person name="O'Malley M.A."/>
            <person name="Stajich J.E."/>
            <person name="Spatafora J.W."/>
            <person name="Visel A."/>
            <person name="Grigoriev I.V."/>
        </authorList>
    </citation>
    <scope>NUCLEOTIDE SEQUENCE [LARGE SCALE GENOMIC DNA]</scope>
    <source>
        <strain evidence="5 6">ATCC 12442</strain>
    </source>
</reference>
<protein>
    <recommendedName>
        <fullName evidence="4">Fatty acid synthase subunit alpha acyl carrier domain-containing protein</fullName>
    </recommendedName>
</protein>
<evidence type="ECO:0000313" key="5">
    <source>
        <dbReference type="EMBL" id="ORX65080.1"/>
    </source>
</evidence>
<dbReference type="GeneID" id="63802497"/>
<dbReference type="FunFam" id="3.90.25.70:FF:000001">
    <property type="entry name" value="Fatty acid synthase subunit alpha"/>
    <property type="match status" value="1"/>
</dbReference>
<dbReference type="SUPFAM" id="SSF52151">
    <property type="entry name" value="FabD/lysophospholipase-like"/>
    <property type="match status" value="1"/>
</dbReference>
<dbReference type="GO" id="GO:0008897">
    <property type="term" value="F:holo-[acyl-carrier-protein] synthase activity"/>
    <property type="evidence" value="ECO:0007669"/>
    <property type="project" value="InterPro"/>
</dbReference>
<dbReference type="STRING" id="61395.A0A1Y1VUW6"/>
<dbReference type="InterPro" id="IPR050830">
    <property type="entry name" value="Fungal_FAS"/>
</dbReference>
<proteinExistence type="predicted"/>
<dbReference type="Proteomes" id="UP000193922">
    <property type="component" value="Unassembled WGS sequence"/>
</dbReference>
<dbReference type="InterPro" id="IPR016035">
    <property type="entry name" value="Acyl_Trfase/lysoPLipase"/>
</dbReference>
<sequence>MAAVNPGCVGNGFDQGSLELVIDTIRTQGNSLLELINHNVSGQQYVVAGHHAMLSALGQVLDTIYACMINVASDYGRDDVANIIHGILAQGTRDITPKRGHSLIPLPGIDVPSHSTQLLPAVASFRRYLLDKLHEDGVNYDELKHIYIPNVTARPFEVSKEYLEDVFSITRSPVLAVELSRWDDIQDMPRPRLTKLARIILVELLAYQFASPVRWIETQDTLFRLSPVRRFIEIGSVPTLTRMAERTLEIQKYKRVNVAILHAIQDELELTYSYTPESNEVSSDEVELLGIPETETIQHAPKVAASAPSPITIPSAAQAITDAPVKTLDIVQALIELKMKRTASGISTSKTIKELSSGKSTLQNEIASELQKEFSSKIPDKAEEMSLSDLAAKIGVFNGTFGKQISSHLARMFATKIPSNYTQSALRSHLEAAYGLGPQRCLGILLLALTMEPPSRLQSDTEVDGWIRNVAEMYGRREGIAYITDHSPGGGAAAGLANATINSAEFVKAQDEQRAHILCQVEVLAC</sequence>
<dbReference type="PANTHER" id="PTHR10982:SF21">
    <property type="entry name" value="FATTY ACID SYNTHASE SUBUNIT BETA"/>
    <property type="match status" value="1"/>
</dbReference>
<evidence type="ECO:0000256" key="3">
    <source>
        <dbReference type="ARBA" id="ARBA00022679"/>
    </source>
</evidence>
<gene>
    <name evidence="5" type="ORF">DL89DRAFT_261539</name>
</gene>
<comment type="caution">
    <text evidence="5">The sequence shown here is derived from an EMBL/GenBank/DDBJ whole genome shotgun (WGS) entry which is preliminary data.</text>
</comment>
<keyword evidence="2" id="KW-0597">Phosphoprotein</keyword>